<gene>
    <name evidence="2" type="ORF">GGQ66_001668</name>
</gene>
<feature type="domain" description="Polyvalent protein metallopeptidase" evidence="1">
    <location>
        <begin position="31"/>
        <end position="109"/>
    </location>
</feature>
<name>A0A7W6K0U2_9HYPH</name>
<dbReference type="Pfam" id="PF18818">
    <property type="entry name" value="MPTase-PolyVal"/>
    <property type="match status" value="1"/>
</dbReference>
<accession>A0A7W6K0U2</accession>
<keyword evidence="3" id="KW-1185">Reference proteome</keyword>
<evidence type="ECO:0000313" key="3">
    <source>
        <dbReference type="Proteomes" id="UP000584824"/>
    </source>
</evidence>
<dbReference type="InterPro" id="IPR041459">
    <property type="entry name" value="MPTase-PolyVal"/>
</dbReference>
<sequence>MAETRLTGLQRRPCGIIRIAALCPLCRYRHKTHWTAAEHRVGRDLSRYAKDRTDRAREELIAELGSCFLCADLGIAPELEPRPDHASYLQSWLSVLAYDKRAIFQAAAHAQRAVSFLHSLQPEADLRAAA</sequence>
<organism evidence="2 3">
    <name type="scientific">Allorhizobium borbori</name>
    <dbReference type="NCBI Taxonomy" id="485907"/>
    <lineage>
        <taxon>Bacteria</taxon>
        <taxon>Pseudomonadati</taxon>
        <taxon>Pseudomonadota</taxon>
        <taxon>Alphaproteobacteria</taxon>
        <taxon>Hyphomicrobiales</taxon>
        <taxon>Rhizobiaceae</taxon>
        <taxon>Rhizobium/Agrobacterium group</taxon>
        <taxon>Allorhizobium</taxon>
    </lineage>
</organism>
<evidence type="ECO:0000313" key="2">
    <source>
        <dbReference type="EMBL" id="MBB4103113.1"/>
    </source>
</evidence>
<protein>
    <submittedName>
        <fullName evidence="2">Antirestriction protein ArdC</fullName>
    </submittedName>
</protein>
<dbReference type="Proteomes" id="UP000584824">
    <property type="component" value="Unassembled WGS sequence"/>
</dbReference>
<comment type="caution">
    <text evidence="2">The sequence shown here is derived from an EMBL/GenBank/DDBJ whole genome shotgun (WGS) entry which is preliminary data.</text>
</comment>
<reference evidence="2 3" key="1">
    <citation type="submission" date="2020-08" db="EMBL/GenBank/DDBJ databases">
        <title>Genomic Encyclopedia of Type Strains, Phase IV (KMG-IV): sequencing the most valuable type-strain genomes for metagenomic binning, comparative biology and taxonomic classification.</title>
        <authorList>
            <person name="Goeker M."/>
        </authorList>
    </citation>
    <scope>NUCLEOTIDE SEQUENCE [LARGE SCALE GENOMIC DNA]</scope>
    <source>
        <strain evidence="2 3">DSM 26385</strain>
    </source>
</reference>
<dbReference type="AlphaFoldDB" id="A0A7W6K0U2"/>
<dbReference type="EMBL" id="JACIDU010000005">
    <property type="protein sequence ID" value="MBB4103113.1"/>
    <property type="molecule type" value="Genomic_DNA"/>
</dbReference>
<evidence type="ECO:0000259" key="1">
    <source>
        <dbReference type="Pfam" id="PF18818"/>
    </source>
</evidence>
<proteinExistence type="predicted"/>